<sequence length="82" mass="9439">MIHLDRLFGACRKAYTDSMFRCRRLWCFPKRKQNLDHCPQWLIIATPLGSYYEGSLSIISPSEKGSVRIKTSDMVKVVTEGT</sequence>
<reference evidence="1 2" key="1">
    <citation type="journal article" date="2019" name="Sci. Rep.">
        <title>Orb-weaving spider Araneus ventricosus genome elucidates the spidroin gene catalogue.</title>
        <authorList>
            <person name="Kono N."/>
            <person name="Nakamura H."/>
            <person name="Ohtoshi R."/>
            <person name="Moran D.A.P."/>
            <person name="Shinohara A."/>
            <person name="Yoshida Y."/>
            <person name="Fujiwara M."/>
            <person name="Mori M."/>
            <person name="Tomita M."/>
            <person name="Arakawa K."/>
        </authorList>
    </citation>
    <scope>NUCLEOTIDE SEQUENCE [LARGE SCALE GENOMIC DNA]</scope>
</reference>
<proteinExistence type="predicted"/>
<name>A0A4Y2TUT4_ARAVE</name>
<gene>
    <name evidence="1" type="ORF">AVEN_264799_1</name>
</gene>
<accession>A0A4Y2TUT4</accession>
<organism evidence="1 2">
    <name type="scientific">Araneus ventricosus</name>
    <name type="common">Orbweaver spider</name>
    <name type="synonym">Epeira ventricosa</name>
    <dbReference type="NCBI Taxonomy" id="182803"/>
    <lineage>
        <taxon>Eukaryota</taxon>
        <taxon>Metazoa</taxon>
        <taxon>Ecdysozoa</taxon>
        <taxon>Arthropoda</taxon>
        <taxon>Chelicerata</taxon>
        <taxon>Arachnida</taxon>
        <taxon>Araneae</taxon>
        <taxon>Araneomorphae</taxon>
        <taxon>Entelegynae</taxon>
        <taxon>Araneoidea</taxon>
        <taxon>Araneidae</taxon>
        <taxon>Araneus</taxon>
    </lineage>
</organism>
<evidence type="ECO:0000313" key="2">
    <source>
        <dbReference type="Proteomes" id="UP000499080"/>
    </source>
</evidence>
<dbReference type="AlphaFoldDB" id="A0A4Y2TUT4"/>
<evidence type="ECO:0000313" key="1">
    <source>
        <dbReference type="EMBL" id="GBO04328.1"/>
    </source>
</evidence>
<protein>
    <submittedName>
        <fullName evidence="1">Uncharacterized protein</fullName>
    </submittedName>
</protein>
<dbReference type="EMBL" id="BGPR01031319">
    <property type="protein sequence ID" value="GBO04328.1"/>
    <property type="molecule type" value="Genomic_DNA"/>
</dbReference>
<dbReference type="Proteomes" id="UP000499080">
    <property type="component" value="Unassembled WGS sequence"/>
</dbReference>
<comment type="caution">
    <text evidence="1">The sequence shown here is derived from an EMBL/GenBank/DDBJ whole genome shotgun (WGS) entry which is preliminary data.</text>
</comment>
<keyword evidence="2" id="KW-1185">Reference proteome</keyword>